<reference evidence="2" key="1">
    <citation type="submission" date="2015-10" db="EMBL/GenBank/DDBJ databases">
        <authorList>
            <person name="Gilbert D.G."/>
        </authorList>
    </citation>
    <scope>NUCLEOTIDE SEQUENCE</scope>
    <source>
        <strain evidence="2">Phyl III-seqv23</strain>
    </source>
</reference>
<dbReference type="AlphaFoldDB" id="A0A0S4UBJ6"/>
<evidence type="ECO:0000256" key="1">
    <source>
        <dbReference type="SAM" id="MobiDB-lite"/>
    </source>
</evidence>
<gene>
    <name evidence="2" type="ORF">PSS4_v1_1070002</name>
</gene>
<name>A0A0S4UBJ6_RALSL</name>
<accession>A0A0S4UBJ6</accession>
<dbReference type="EMBL" id="LN899821">
    <property type="protein sequence ID" value="CUV19569.1"/>
    <property type="molecule type" value="Genomic_DNA"/>
</dbReference>
<evidence type="ECO:0000313" key="2">
    <source>
        <dbReference type="EMBL" id="CUV19569.1"/>
    </source>
</evidence>
<feature type="region of interest" description="Disordered" evidence="1">
    <location>
        <begin position="1"/>
        <end position="20"/>
    </location>
</feature>
<protein>
    <submittedName>
        <fullName evidence="2">Uncharacterized protein</fullName>
    </submittedName>
</protein>
<proteinExistence type="predicted"/>
<feature type="compositionally biased region" description="Basic and acidic residues" evidence="1">
    <location>
        <begin position="1"/>
        <end position="14"/>
    </location>
</feature>
<organism evidence="2">
    <name type="scientific">Ralstonia solanacearum</name>
    <name type="common">Pseudomonas solanacearum</name>
    <dbReference type="NCBI Taxonomy" id="305"/>
    <lineage>
        <taxon>Bacteria</taxon>
        <taxon>Pseudomonadati</taxon>
        <taxon>Pseudomonadota</taxon>
        <taxon>Betaproteobacteria</taxon>
        <taxon>Burkholderiales</taxon>
        <taxon>Burkholderiaceae</taxon>
        <taxon>Ralstonia</taxon>
        <taxon>Ralstonia solanacearum species complex</taxon>
    </lineage>
</organism>
<sequence length="162" mass="18266">MREVEIGGRPKAEPRSQVGEAEDQALAGIEAQAFARMLDRVFWFPEPHVLRFESREHPGGQGMHHTVVGVVGHGGEAWFSEDLIPARWDYVAFKEIGWSVSKLLRNKLIADGLLREDAPGLLAGLMPDFSGMQEPEEKDHYRWAVVNRLRSVALSRPVLGRW</sequence>